<proteinExistence type="predicted"/>
<organism evidence="2 3">
    <name type="scientific">Carnegiea gigantea</name>
    <dbReference type="NCBI Taxonomy" id="171969"/>
    <lineage>
        <taxon>Eukaryota</taxon>
        <taxon>Viridiplantae</taxon>
        <taxon>Streptophyta</taxon>
        <taxon>Embryophyta</taxon>
        <taxon>Tracheophyta</taxon>
        <taxon>Spermatophyta</taxon>
        <taxon>Magnoliopsida</taxon>
        <taxon>eudicotyledons</taxon>
        <taxon>Gunneridae</taxon>
        <taxon>Pentapetalae</taxon>
        <taxon>Caryophyllales</taxon>
        <taxon>Cactineae</taxon>
        <taxon>Cactaceae</taxon>
        <taxon>Cactoideae</taxon>
        <taxon>Echinocereeae</taxon>
        <taxon>Carnegiea</taxon>
    </lineage>
</organism>
<protein>
    <submittedName>
        <fullName evidence="2">Uncharacterized protein</fullName>
    </submittedName>
</protein>
<reference evidence="2" key="1">
    <citation type="submission" date="2022-04" db="EMBL/GenBank/DDBJ databases">
        <title>Carnegiea gigantea Genome sequencing and assembly v2.</title>
        <authorList>
            <person name="Copetti D."/>
            <person name="Sanderson M.J."/>
            <person name="Burquez A."/>
            <person name="Wojciechowski M.F."/>
        </authorList>
    </citation>
    <scope>NUCLEOTIDE SEQUENCE</scope>
    <source>
        <strain evidence="2">SGP5-SGP5p</strain>
        <tissue evidence="2">Aerial part</tissue>
    </source>
</reference>
<dbReference type="AlphaFoldDB" id="A0A9Q1KZF1"/>
<evidence type="ECO:0000313" key="2">
    <source>
        <dbReference type="EMBL" id="KAJ8451719.1"/>
    </source>
</evidence>
<dbReference type="Proteomes" id="UP001153076">
    <property type="component" value="Unassembled WGS sequence"/>
</dbReference>
<evidence type="ECO:0000313" key="3">
    <source>
        <dbReference type="Proteomes" id="UP001153076"/>
    </source>
</evidence>
<keyword evidence="3" id="KW-1185">Reference proteome</keyword>
<accession>A0A9Q1KZF1</accession>
<feature type="compositionally biased region" description="Basic and acidic residues" evidence="1">
    <location>
        <begin position="37"/>
        <end position="56"/>
    </location>
</feature>
<gene>
    <name evidence="2" type="ORF">Cgig2_018353</name>
</gene>
<name>A0A9Q1KZF1_9CARY</name>
<sequence>MRSKDRRSLCEESMLVFVNILKLSSLSLAKKALIPRSSDHHEQNPRPKQKIDHDDQGSTTPPFVPVPQPQRSKRSQQPPESKLSYVMLPKQDLAAASLSTVDGQFSEYIRRFHEKTNNDLQNAIVEGKAADYIKRFHEKNLNDLNNESMRRPHFVLPPPPPKARIINGLAFVEGRSCETKVFFVNGTRGLSYFCVILYVYTLVVTSRGADTEEFSHGTSRAVYYLAL</sequence>
<comment type="caution">
    <text evidence="2">The sequence shown here is derived from an EMBL/GenBank/DDBJ whole genome shotgun (WGS) entry which is preliminary data.</text>
</comment>
<feature type="region of interest" description="Disordered" evidence="1">
    <location>
        <begin position="34"/>
        <end position="81"/>
    </location>
</feature>
<dbReference type="EMBL" id="JAKOGI010000008">
    <property type="protein sequence ID" value="KAJ8451719.1"/>
    <property type="molecule type" value="Genomic_DNA"/>
</dbReference>
<evidence type="ECO:0000256" key="1">
    <source>
        <dbReference type="SAM" id="MobiDB-lite"/>
    </source>
</evidence>
<dbReference type="OrthoDB" id="913206at2759"/>